<accession>A0A0V0R0Y2</accession>
<feature type="compositionally biased region" description="Polar residues" evidence="2">
    <location>
        <begin position="219"/>
        <end position="230"/>
    </location>
</feature>
<gene>
    <name evidence="3" type="ORF">PPERSA_11691</name>
</gene>
<keyword evidence="4" id="KW-1185">Reference proteome</keyword>
<protein>
    <submittedName>
        <fullName evidence="3">Uncharacterized protein</fullName>
    </submittedName>
</protein>
<feature type="compositionally biased region" description="Basic and acidic residues" evidence="2">
    <location>
        <begin position="19"/>
        <end position="36"/>
    </location>
</feature>
<name>A0A0V0R0Y2_PSEPJ</name>
<reference evidence="3 4" key="1">
    <citation type="journal article" date="2015" name="Sci. Rep.">
        <title>Genome of the facultative scuticociliatosis pathogen Pseudocohnilembus persalinus provides insight into its virulence through horizontal gene transfer.</title>
        <authorList>
            <person name="Xiong J."/>
            <person name="Wang G."/>
            <person name="Cheng J."/>
            <person name="Tian M."/>
            <person name="Pan X."/>
            <person name="Warren A."/>
            <person name="Jiang C."/>
            <person name="Yuan D."/>
            <person name="Miao W."/>
        </authorList>
    </citation>
    <scope>NUCLEOTIDE SEQUENCE [LARGE SCALE GENOMIC DNA]</scope>
    <source>
        <strain evidence="3">36N120E</strain>
    </source>
</reference>
<keyword evidence="1" id="KW-0175">Coiled coil</keyword>
<feature type="compositionally biased region" description="Polar residues" evidence="2">
    <location>
        <begin position="252"/>
        <end position="274"/>
    </location>
</feature>
<dbReference type="Proteomes" id="UP000054937">
    <property type="component" value="Unassembled WGS sequence"/>
</dbReference>
<dbReference type="EMBL" id="LDAU01000069">
    <property type="protein sequence ID" value="KRX08214.1"/>
    <property type="molecule type" value="Genomic_DNA"/>
</dbReference>
<feature type="coiled-coil region" evidence="1">
    <location>
        <begin position="87"/>
        <end position="206"/>
    </location>
</feature>
<evidence type="ECO:0000256" key="2">
    <source>
        <dbReference type="SAM" id="MobiDB-lite"/>
    </source>
</evidence>
<evidence type="ECO:0000313" key="3">
    <source>
        <dbReference type="EMBL" id="KRX08214.1"/>
    </source>
</evidence>
<organism evidence="3 4">
    <name type="scientific">Pseudocohnilembus persalinus</name>
    <name type="common">Ciliate</name>
    <dbReference type="NCBI Taxonomy" id="266149"/>
    <lineage>
        <taxon>Eukaryota</taxon>
        <taxon>Sar</taxon>
        <taxon>Alveolata</taxon>
        <taxon>Ciliophora</taxon>
        <taxon>Intramacronucleata</taxon>
        <taxon>Oligohymenophorea</taxon>
        <taxon>Scuticociliatia</taxon>
        <taxon>Philasterida</taxon>
        <taxon>Pseudocohnilembidae</taxon>
        <taxon>Pseudocohnilembus</taxon>
    </lineage>
</organism>
<dbReference type="AlphaFoldDB" id="A0A0V0R0Y2"/>
<dbReference type="InParanoid" id="A0A0V0R0Y2"/>
<evidence type="ECO:0000256" key="1">
    <source>
        <dbReference type="SAM" id="Coils"/>
    </source>
</evidence>
<proteinExistence type="predicted"/>
<sequence>MITVVKENNKLKCIIKNGDNQKKSNDDKQNEQTNDTKSDKIIIQTAEFESLKVNINELNQFIIQYKLKIEQNTNKKYLSELYELRKQKHLQKKIQDEQNTIVQKEQEIEYWKNQCQMVYTKENMLLQRIVDQKDKEIECLNKIITQSQEKIKQMAEKENQLLQNINKLKFKVEQRDEHIEQLNKQYKELRKQFFQQSQELEKYDKRRARAISLKDSINKPGNTFSNLNPQKINKSIKKGKNKNIQNEDDKQNFNNSEVQSNSYSNSDIQSLSLEKNNNRKNSQKSSDLYDKSDIQKPQDNALASKVTKQQYLQNNKIRSISNTVDINALQQKQNSVQKQYHFYENDVSMNSQIYQRNNRIQISNGENSVKLNSQNKKSNQNENHSIDLKNGYIKKGFQTILRGKYQMNAFTQKNIGIDNSQQKKQIPKQTNINLRPSTALQKYPQQYVYIKSLKQQQQNNNQQKYQDFYQNID</sequence>
<feature type="region of interest" description="Disordered" evidence="2">
    <location>
        <begin position="16"/>
        <end position="36"/>
    </location>
</feature>
<feature type="region of interest" description="Disordered" evidence="2">
    <location>
        <begin position="214"/>
        <end position="293"/>
    </location>
</feature>
<evidence type="ECO:0000313" key="4">
    <source>
        <dbReference type="Proteomes" id="UP000054937"/>
    </source>
</evidence>
<comment type="caution">
    <text evidence="3">The sequence shown here is derived from an EMBL/GenBank/DDBJ whole genome shotgun (WGS) entry which is preliminary data.</text>
</comment>